<sequence>MTSFRLAVFAAALAAATPALADTLTGGFNISGYVDASTVTQDAGVLTFGSGDEVVGSPAGASGSFAGITSGTALDFADVISLYMIYDAESPELFSFVYDGDDYVFNATSYSPGSVVQIAGTFTDLTSSATGFGLVDFSYPSGGIGDFTGSYTSTPSLVVLDDGRGGDDTIPPTSGTAPEPESLALVATALAMGAGLLKRRAVA</sequence>
<feature type="chain" id="PRO_5009289717" evidence="1">
    <location>
        <begin position="22"/>
        <end position="203"/>
    </location>
</feature>
<organism evidence="2 3">
    <name type="scientific">Bryocella elongata</name>
    <dbReference type="NCBI Taxonomy" id="863522"/>
    <lineage>
        <taxon>Bacteria</taxon>
        <taxon>Pseudomonadati</taxon>
        <taxon>Acidobacteriota</taxon>
        <taxon>Terriglobia</taxon>
        <taxon>Terriglobales</taxon>
        <taxon>Acidobacteriaceae</taxon>
        <taxon>Bryocella</taxon>
    </lineage>
</organism>
<evidence type="ECO:0000256" key="1">
    <source>
        <dbReference type="SAM" id="SignalP"/>
    </source>
</evidence>
<evidence type="ECO:0000313" key="2">
    <source>
        <dbReference type="EMBL" id="SEG13831.1"/>
    </source>
</evidence>
<protein>
    <submittedName>
        <fullName evidence="2">PEP-CTERM protein-sorting domain-containing protein</fullName>
    </submittedName>
</protein>
<gene>
    <name evidence="2" type="ORF">SAMN05421819_1920</name>
</gene>
<dbReference type="AlphaFoldDB" id="A0A1H5XPZ7"/>
<feature type="signal peptide" evidence="1">
    <location>
        <begin position="1"/>
        <end position="21"/>
    </location>
</feature>
<proteinExistence type="predicted"/>
<accession>A0A1H5XPZ7</accession>
<dbReference type="InterPro" id="IPR013424">
    <property type="entry name" value="Ice-binding_C"/>
</dbReference>
<keyword evidence="3" id="KW-1185">Reference proteome</keyword>
<name>A0A1H5XPZ7_9BACT</name>
<dbReference type="Proteomes" id="UP000236728">
    <property type="component" value="Unassembled WGS sequence"/>
</dbReference>
<reference evidence="2 3" key="1">
    <citation type="submission" date="2016-10" db="EMBL/GenBank/DDBJ databases">
        <authorList>
            <person name="de Groot N.N."/>
        </authorList>
    </citation>
    <scope>NUCLEOTIDE SEQUENCE [LARGE SCALE GENOMIC DNA]</scope>
    <source>
        <strain evidence="2 3">DSM 22489</strain>
    </source>
</reference>
<evidence type="ECO:0000313" key="3">
    <source>
        <dbReference type="Proteomes" id="UP000236728"/>
    </source>
</evidence>
<keyword evidence="1" id="KW-0732">Signal</keyword>
<dbReference type="RefSeq" id="WP_103932846.1">
    <property type="nucleotide sequence ID" value="NZ_FNVA01000003.1"/>
</dbReference>
<dbReference type="EMBL" id="FNVA01000003">
    <property type="protein sequence ID" value="SEG13831.1"/>
    <property type="molecule type" value="Genomic_DNA"/>
</dbReference>
<dbReference type="NCBIfam" id="TIGR02595">
    <property type="entry name" value="PEP_CTERM"/>
    <property type="match status" value="1"/>
</dbReference>